<protein>
    <recommendedName>
        <fullName evidence="4">Fibrobacter succinogenes major paralogous domain-containing protein</fullName>
    </recommendedName>
</protein>
<reference evidence="2 3" key="1">
    <citation type="submission" date="2017-03" db="EMBL/GenBank/DDBJ databases">
        <title>Comparative genomics of honeybee gut symbionts reveal geographically distinct and subgroup specific antibiotic resistance.</title>
        <authorList>
            <person name="Ludvigsen J."/>
            <person name="Porcellato D."/>
            <person name="Labee-Lund T.M."/>
            <person name="Amdam G.V."/>
            <person name="Rudi K."/>
        </authorList>
    </citation>
    <scope>NUCLEOTIDE SEQUENCE [LARGE SCALE GENOMIC DNA]</scope>
    <source>
        <strain evidence="2 3">A-4-12</strain>
    </source>
</reference>
<comment type="caution">
    <text evidence="2">The sequence shown here is derived from an EMBL/GenBank/DDBJ whole genome shotgun (WGS) entry which is preliminary data.</text>
</comment>
<dbReference type="Proteomes" id="UP000194968">
    <property type="component" value="Unassembled WGS sequence"/>
</dbReference>
<evidence type="ECO:0008006" key="4">
    <source>
        <dbReference type="Google" id="ProtNLM"/>
    </source>
</evidence>
<proteinExistence type="predicted"/>
<evidence type="ECO:0000313" key="3">
    <source>
        <dbReference type="Proteomes" id="UP000194968"/>
    </source>
</evidence>
<evidence type="ECO:0000313" key="2">
    <source>
        <dbReference type="EMBL" id="OTQ53108.1"/>
    </source>
</evidence>
<gene>
    <name evidence="2" type="ORF">B6D06_01420</name>
</gene>
<sequence length="452" mass="49352">MVLVLTVVALQSISFSNYALTTKTTNIIYGSAPYLTFDGGRTRVTNTEALLGISLSDGRRFTPTTNNSSFDNHIELPVTGQSSADIGMLVPTDTNSIALTSVIGPPNNYWGDDDGDGQGIDGITATGSLKLSIVDKDNNRVARNEVLDICREPYRLTLSNDEGTLKTRYGVPNESRFSGGRVTYYIKPKASPVICFAKPNSRFGSWDSGLSDAIWKQNKGFLPQSVTPSSYGLNFPTTGLNNLSFDLAIGGVSQALSWAPVSHGGITATMTNSTSTRVRVTLTGPVATESQQQSDNPDRIDRPSLPQVFELVGRDSSGNAVVKYGFKLRQWFVGGYYEGTHSSKESWCNSLGYRLPKVSDLTNASCPAGEWTCNGAVGATPSSPNNWRAPHIGAGFFTEWGRMLDYENTPFYVFSDYWTSEYKSYNYYFHVGSDHGQIETGFYTCRAVCVYP</sequence>
<organism evidence="2 3">
    <name type="scientific">Gilliamella apis</name>
    <dbReference type="NCBI Taxonomy" id="1970738"/>
    <lineage>
        <taxon>Bacteria</taxon>
        <taxon>Pseudomonadati</taxon>
        <taxon>Pseudomonadota</taxon>
        <taxon>Gammaproteobacteria</taxon>
        <taxon>Orbales</taxon>
        <taxon>Orbaceae</taxon>
        <taxon>Gilliamella</taxon>
    </lineage>
</organism>
<name>A0A242NWX8_9GAMM</name>
<keyword evidence="1" id="KW-0732">Signal</keyword>
<accession>A0A242NWX8</accession>
<dbReference type="RefSeq" id="WP_086319960.1">
    <property type="nucleotide sequence ID" value="NZ_NASK01000067.1"/>
</dbReference>
<evidence type="ECO:0000256" key="1">
    <source>
        <dbReference type="SAM" id="SignalP"/>
    </source>
</evidence>
<dbReference type="EMBL" id="NASK01000067">
    <property type="protein sequence ID" value="OTQ53108.1"/>
    <property type="molecule type" value="Genomic_DNA"/>
</dbReference>
<feature type="chain" id="PRO_5012241418" description="Fibrobacter succinogenes major paralogous domain-containing protein" evidence="1">
    <location>
        <begin position="20"/>
        <end position="452"/>
    </location>
</feature>
<feature type="signal peptide" evidence="1">
    <location>
        <begin position="1"/>
        <end position="19"/>
    </location>
</feature>
<dbReference type="AlphaFoldDB" id="A0A242NWX8"/>